<keyword evidence="2" id="KW-1185">Reference proteome</keyword>
<name>A0A087UH96_STEMI</name>
<dbReference type="Gene3D" id="1.10.10.10">
    <property type="entry name" value="Winged helix-like DNA-binding domain superfamily/Winged helix DNA-binding domain"/>
    <property type="match status" value="1"/>
</dbReference>
<dbReference type="Proteomes" id="UP000054359">
    <property type="component" value="Unassembled WGS sequence"/>
</dbReference>
<dbReference type="InterPro" id="IPR036388">
    <property type="entry name" value="WH-like_DNA-bd_sf"/>
</dbReference>
<gene>
    <name evidence="1" type="ORF">X975_13028</name>
</gene>
<feature type="non-terminal residue" evidence="1">
    <location>
        <position position="79"/>
    </location>
</feature>
<dbReference type="OrthoDB" id="6418857at2759"/>
<feature type="non-terminal residue" evidence="1">
    <location>
        <position position="1"/>
    </location>
</feature>
<protein>
    <submittedName>
        <fullName evidence="1">DEP domain-containing protein 4</fullName>
    </submittedName>
</protein>
<proteinExistence type="predicted"/>
<dbReference type="EMBL" id="KK119790">
    <property type="protein sequence ID" value="KFM76735.1"/>
    <property type="molecule type" value="Genomic_DNA"/>
</dbReference>
<evidence type="ECO:0000313" key="2">
    <source>
        <dbReference type="Proteomes" id="UP000054359"/>
    </source>
</evidence>
<reference evidence="1 2" key="1">
    <citation type="submission" date="2013-11" db="EMBL/GenBank/DDBJ databases">
        <title>Genome sequencing of Stegodyphus mimosarum.</title>
        <authorList>
            <person name="Bechsgaard J."/>
        </authorList>
    </citation>
    <scope>NUCLEOTIDE SEQUENCE [LARGE SCALE GENOMIC DNA]</scope>
</reference>
<accession>A0A087UH96</accession>
<evidence type="ECO:0000313" key="1">
    <source>
        <dbReference type="EMBL" id="KFM76735.1"/>
    </source>
</evidence>
<sequence>EDCGGSFESLSTIQPSARRLDPFWATRLWQKLIREAVSNVKVCRQRHFLKNYDNVFNGEDLVDVIFSSLKQCSSELDVQ</sequence>
<organism evidence="1 2">
    <name type="scientific">Stegodyphus mimosarum</name>
    <name type="common">African social velvet spider</name>
    <dbReference type="NCBI Taxonomy" id="407821"/>
    <lineage>
        <taxon>Eukaryota</taxon>
        <taxon>Metazoa</taxon>
        <taxon>Ecdysozoa</taxon>
        <taxon>Arthropoda</taxon>
        <taxon>Chelicerata</taxon>
        <taxon>Arachnida</taxon>
        <taxon>Araneae</taxon>
        <taxon>Araneomorphae</taxon>
        <taxon>Entelegynae</taxon>
        <taxon>Eresoidea</taxon>
        <taxon>Eresidae</taxon>
        <taxon>Stegodyphus</taxon>
    </lineage>
</organism>
<dbReference type="AlphaFoldDB" id="A0A087UH96"/>